<evidence type="ECO:0000313" key="3">
    <source>
        <dbReference type="Proteomes" id="UP000008827"/>
    </source>
</evidence>
<dbReference type="Gramene" id="KRH64736">
    <property type="protein sequence ID" value="KRH64736"/>
    <property type="gene ID" value="GLYMA_04G253200"/>
</dbReference>
<evidence type="ECO:0000313" key="2">
    <source>
        <dbReference type="EnsemblPlants" id="KRH64736"/>
    </source>
</evidence>
<reference evidence="2" key="2">
    <citation type="submission" date="2018-02" db="UniProtKB">
        <authorList>
            <consortium name="EnsemblPlants"/>
        </authorList>
    </citation>
    <scope>IDENTIFICATION</scope>
    <source>
        <strain evidence="2">Williams 82</strain>
    </source>
</reference>
<accession>K7KM90</accession>
<dbReference type="EnsemblPlants" id="KRH64736">
    <property type="protein sequence ID" value="KRH64736"/>
    <property type="gene ID" value="GLYMA_04G253200"/>
</dbReference>
<organism evidence="1">
    <name type="scientific">Glycine max</name>
    <name type="common">Soybean</name>
    <name type="synonym">Glycine hispida</name>
    <dbReference type="NCBI Taxonomy" id="3847"/>
    <lineage>
        <taxon>Eukaryota</taxon>
        <taxon>Viridiplantae</taxon>
        <taxon>Streptophyta</taxon>
        <taxon>Embryophyta</taxon>
        <taxon>Tracheophyta</taxon>
        <taxon>Spermatophyta</taxon>
        <taxon>Magnoliopsida</taxon>
        <taxon>eudicotyledons</taxon>
        <taxon>Gunneridae</taxon>
        <taxon>Pentapetalae</taxon>
        <taxon>rosids</taxon>
        <taxon>fabids</taxon>
        <taxon>Fabales</taxon>
        <taxon>Fabaceae</taxon>
        <taxon>Papilionoideae</taxon>
        <taxon>50 kb inversion clade</taxon>
        <taxon>NPAAA clade</taxon>
        <taxon>indigoferoid/millettioid clade</taxon>
        <taxon>Phaseoleae</taxon>
        <taxon>Glycine</taxon>
        <taxon>Glycine subgen. Soja</taxon>
    </lineage>
</organism>
<dbReference type="AlphaFoldDB" id="K7KM90"/>
<sequence>MSPQSFFTSYSYPICDHKKESTNPAPFHGKKNQREKRQIISIILHPQKQWSVNQTVNHKLSNSKQWILLSAIFWTFRSKLSHQVNV</sequence>
<gene>
    <name evidence="1" type="ORF">GLYMA_04G253200</name>
</gene>
<keyword evidence="3" id="KW-1185">Reference proteome</keyword>
<name>K7KM90_SOYBN</name>
<proteinExistence type="predicted"/>
<dbReference type="Proteomes" id="UP000008827">
    <property type="component" value="Chromosome 4"/>
</dbReference>
<protein>
    <submittedName>
        <fullName evidence="1 2">Uncharacterized protein</fullName>
    </submittedName>
</protein>
<dbReference type="InParanoid" id="K7KM90"/>
<reference evidence="1 2" key="1">
    <citation type="journal article" date="2010" name="Nature">
        <title>Genome sequence of the palaeopolyploid soybean.</title>
        <authorList>
            <person name="Schmutz J."/>
            <person name="Cannon S.B."/>
            <person name="Schlueter J."/>
            <person name="Ma J."/>
            <person name="Mitros T."/>
            <person name="Nelson W."/>
            <person name="Hyten D.L."/>
            <person name="Song Q."/>
            <person name="Thelen J.J."/>
            <person name="Cheng J."/>
            <person name="Xu D."/>
            <person name="Hellsten U."/>
            <person name="May G.D."/>
            <person name="Yu Y."/>
            <person name="Sakurai T."/>
            <person name="Umezawa T."/>
            <person name="Bhattacharyya M.K."/>
            <person name="Sandhu D."/>
            <person name="Valliyodan B."/>
            <person name="Lindquist E."/>
            <person name="Peto M."/>
            <person name="Grant D."/>
            <person name="Shu S."/>
            <person name="Goodstein D."/>
            <person name="Barry K."/>
            <person name="Futrell-Griggs M."/>
            <person name="Abernathy B."/>
            <person name="Du J."/>
            <person name="Tian Z."/>
            <person name="Zhu L."/>
            <person name="Gill N."/>
            <person name="Joshi T."/>
            <person name="Libault M."/>
            <person name="Sethuraman A."/>
            <person name="Zhang X.-C."/>
            <person name="Shinozaki K."/>
            <person name="Nguyen H.T."/>
            <person name="Wing R.A."/>
            <person name="Cregan P."/>
            <person name="Specht J."/>
            <person name="Grimwood J."/>
            <person name="Rokhsar D."/>
            <person name="Stacey G."/>
            <person name="Shoemaker R.C."/>
            <person name="Jackson S.A."/>
        </authorList>
    </citation>
    <scope>NUCLEOTIDE SEQUENCE</scope>
    <source>
        <strain evidence="2">cv. Williams 82</strain>
        <tissue evidence="1">Callus</tissue>
    </source>
</reference>
<evidence type="ECO:0000313" key="1">
    <source>
        <dbReference type="EMBL" id="KRH64736.1"/>
    </source>
</evidence>
<reference evidence="1" key="3">
    <citation type="submission" date="2018-07" db="EMBL/GenBank/DDBJ databases">
        <title>WGS assembly of Glycine max.</title>
        <authorList>
            <person name="Schmutz J."/>
            <person name="Cannon S."/>
            <person name="Schlueter J."/>
            <person name="Ma J."/>
            <person name="Mitros T."/>
            <person name="Nelson W."/>
            <person name="Hyten D."/>
            <person name="Song Q."/>
            <person name="Thelen J."/>
            <person name="Cheng J."/>
            <person name="Xu D."/>
            <person name="Hellsten U."/>
            <person name="May G."/>
            <person name="Yu Y."/>
            <person name="Sakurai T."/>
            <person name="Umezawa T."/>
            <person name="Bhattacharyya M."/>
            <person name="Sandhu D."/>
            <person name="Valliyodan B."/>
            <person name="Lindquist E."/>
            <person name="Peto M."/>
            <person name="Grant D."/>
            <person name="Shu S."/>
            <person name="Goodstein D."/>
            <person name="Barry K."/>
            <person name="Futrell-Griggs M."/>
            <person name="Abernathy B."/>
            <person name="Du J."/>
            <person name="Tian Z."/>
            <person name="Zhu L."/>
            <person name="Gill N."/>
            <person name="Joshi T."/>
            <person name="Libault M."/>
            <person name="Sethuraman A."/>
            <person name="Zhang X."/>
            <person name="Shinozaki K."/>
            <person name="Nguyen H."/>
            <person name="Wing R."/>
            <person name="Cregan P."/>
            <person name="Specht J."/>
            <person name="Grimwood J."/>
            <person name="Rokhsar D."/>
            <person name="Stacey G."/>
            <person name="Shoemaker R."/>
            <person name="Jackson S."/>
        </authorList>
    </citation>
    <scope>NUCLEOTIDE SEQUENCE</scope>
    <source>
        <tissue evidence="1">Callus</tissue>
    </source>
</reference>
<dbReference type="HOGENOM" id="CLU_2502415_0_0_1"/>
<dbReference type="EMBL" id="CM000837">
    <property type="protein sequence ID" value="KRH64736.1"/>
    <property type="molecule type" value="Genomic_DNA"/>
</dbReference>
<dbReference type="PaxDb" id="3847-GLYMA04G43240.1"/>